<protein>
    <submittedName>
        <fullName evidence="2">Uncharacterized protein</fullName>
    </submittedName>
</protein>
<evidence type="ECO:0000313" key="2">
    <source>
        <dbReference type="EMBL" id="KAF1994888.1"/>
    </source>
</evidence>
<evidence type="ECO:0000256" key="1">
    <source>
        <dbReference type="SAM" id="MobiDB-lite"/>
    </source>
</evidence>
<proteinExistence type="predicted"/>
<organism evidence="2 3">
    <name type="scientific">Amniculicola lignicola CBS 123094</name>
    <dbReference type="NCBI Taxonomy" id="1392246"/>
    <lineage>
        <taxon>Eukaryota</taxon>
        <taxon>Fungi</taxon>
        <taxon>Dikarya</taxon>
        <taxon>Ascomycota</taxon>
        <taxon>Pezizomycotina</taxon>
        <taxon>Dothideomycetes</taxon>
        <taxon>Pleosporomycetidae</taxon>
        <taxon>Pleosporales</taxon>
        <taxon>Amniculicolaceae</taxon>
        <taxon>Amniculicola</taxon>
    </lineage>
</organism>
<feature type="compositionally biased region" description="Basic residues" evidence="1">
    <location>
        <begin position="245"/>
        <end position="255"/>
    </location>
</feature>
<sequence>MHLHPVSAGLPNNVKTMFSPFHPRRHHHSSGMASASQVSLQGILLTIHSIRREISSLATSLRAAEERIARLENTPPGSPSIENGPTLAQTESPPKLEEAIIPNQESRSTEEQSPVGVGSPSSPPHTPIRKRPCEQPPCDIERHLQPINAGISALTEHVLRIEQTLAPKIEQSLTPKLEQTLTPKLEQTLTPKLEQTLTPKSWAAVAKMPPLFTASLTTSSTASAIKETFPFKSRGCQTPSDWGKHERRHRRRTLR</sequence>
<name>A0A6A5W1M1_9PLEO</name>
<evidence type="ECO:0000313" key="3">
    <source>
        <dbReference type="Proteomes" id="UP000799779"/>
    </source>
</evidence>
<feature type="compositionally biased region" description="Polar residues" evidence="1">
    <location>
        <begin position="80"/>
        <end position="92"/>
    </location>
</feature>
<dbReference type="Proteomes" id="UP000799779">
    <property type="component" value="Unassembled WGS sequence"/>
</dbReference>
<feature type="region of interest" description="Disordered" evidence="1">
    <location>
        <begin position="70"/>
        <end position="139"/>
    </location>
</feature>
<feature type="region of interest" description="Disordered" evidence="1">
    <location>
        <begin position="235"/>
        <end position="255"/>
    </location>
</feature>
<reference evidence="2" key="1">
    <citation type="journal article" date="2020" name="Stud. Mycol.">
        <title>101 Dothideomycetes genomes: a test case for predicting lifestyles and emergence of pathogens.</title>
        <authorList>
            <person name="Haridas S."/>
            <person name="Albert R."/>
            <person name="Binder M."/>
            <person name="Bloem J."/>
            <person name="Labutti K."/>
            <person name="Salamov A."/>
            <person name="Andreopoulos B."/>
            <person name="Baker S."/>
            <person name="Barry K."/>
            <person name="Bills G."/>
            <person name="Bluhm B."/>
            <person name="Cannon C."/>
            <person name="Castanera R."/>
            <person name="Culley D."/>
            <person name="Daum C."/>
            <person name="Ezra D."/>
            <person name="Gonzalez J."/>
            <person name="Henrissat B."/>
            <person name="Kuo A."/>
            <person name="Liang C."/>
            <person name="Lipzen A."/>
            <person name="Lutzoni F."/>
            <person name="Magnuson J."/>
            <person name="Mondo S."/>
            <person name="Nolan M."/>
            <person name="Ohm R."/>
            <person name="Pangilinan J."/>
            <person name="Park H.-J."/>
            <person name="Ramirez L."/>
            <person name="Alfaro M."/>
            <person name="Sun H."/>
            <person name="Tritt A."/>
            <person name="Yoshinaga Y."/>
            <person name="Zwiers L.-H."/>
            <person name="Turgeon B."/>
            <person name="Goodwin S."/>
            <person name="Spatafora J."/>
            <person name="Crous P."/>
            <person name="Grigoriev I."/>
        </authorList>
    </citation>
    <scope>NUCLEOTIDE SEQUENCE</scope>
    <source>
        <strain evidence="2">CBS 123094</strain>
    </source>
</reference>
<feature type="region of interest" description="Disordered" evidence="1">
    <location>
        <begin position="1"/>
        <end position="34"/>
    </location>
</feature>
<dbReference type="EMBL" id="ML977649">
    <property type="protein sequence ID" value="KAF1994888.1"/>
    <property type="molecule type" value="Genomic_DNA"/>
</dbReference>
<gene>
    <name evidence="2" type="ORF">P154DRAFT_361016</name>
</gene>
<keyword evidence="3" id="KW-1185">Reference proteome</keyword>
<dbReference type="AlphaFoldDB" id="A0A6A5W1M1"/>
<accession>A0A6A5W1M1</accession>